<sequence>MSIRESPLTVMRRPIHLHARHGLQTMGRRHPYAPDRPMTISFAHIQRIRAALAATVIGCALAACASLPPPTGELQGAQQAVSRADQADADQHAPDLIAAARSELSRAQDAMARGDEDMARRFALSAAADADLAHARSREAAQNNELAQRRAEIAELRNRLQMGDGQ</sequence>
<comment type="caution">
    <text evidence="3">The sequence shown here is derived from an EMBL/GenBank/DDBJ whole genome shotgun (WGS) entry which is preliminary data.</text>
</comment>
<proteinExistence type="predicted"/>
<keyword evidence="4" id="KW-1185">Reference proteome</keyword>
<dbReference type="EMBL" id="JAMBEP010000001">
    <property type="protein sequence ID" value="MCL1634645.1"/>
    <property type="molecule type" value="Genomic_DNA"/>
</dbReference>
<gene>
    <name evidence="3" type="ORF">M2650_08380</name>
</gene>
<reference evidence="3 4" key="1">
    <citation type="submission" date="2022-05" db="EMBL/GenBank/DDBJ databases">
        <title>Luteimonas sp. SX5, whole genome shotgun sequencing project.</title>
        <authorList>
            <person name="Zhao G."/>
            <person name="Shen L."/>
        </authorList>
    </citation>
    <scope>NUCLEOTIDE SEQUENCE [LARGE SCALE GENOMIC DNA]</scope>
    <source>
        <strain evidence="3 4">SX5</strain>
    </source>
</reference>
<evidence type="ECO:0000259" key="2">
    <source>
        <dbReference type="Pfam" id="PF14346"/>
    </source>
</evidence>
<evidence type="ECO:0000313" key="4">
    <source>
        <dbReference type="Proteomes" id="UP001431217"/>
    </source>
</evidence>
<dbReference type="Gene3D" id="1.20.1270.390">
    <property type="match status" value="1"/>
</dbReference>
<dbReference type="Pfam" id="PF14346">
    <property type="entry name" value="DUF4398"/>
    <property type="match status" value="1"/>
</dbReference>
<name>A0ABT0MK49_9GAMM</name>
<feature type="region of interest" description="Disordered" evidence="1">
    <location>
        <begin position="69"/>
        <end position="89"/>
    </location>
</feature>
<dbReference type="Proteomes" id="UP001431217">
    <property type="component" value="Unassembled WGS sequence"/>
</dbReference>
<dbReference type="InterPro" id="IPR025511">
    <property type="entry name" value="DUF4398"/>
</dbReference>
<accession>A0ABT0MK49</accession>
<protein>
    <submittedName>
        <fullName evidence="3">DUF4398 domain-containing protein</fullName>
    </submittedName>
</protein>
<evidence type="ECO:0000256" key="1">
    <source>
        <dbReference type="SAM" id="MobiDB-lite"/>
    </source>
</evidence>
<organism evidence="3 4">
    <name type="scientific">Luteimonas galliterrae</name>
    <dbReference type="NCBI Taxonomy" id="2940486"/>
    <lineage>
        <taxon>Bacteria</taxon>
        <taxon>Pseudomonadati</taxon>
        <taxon>Pseudomonadota</taxon>
        <taxon>Gammaproteobacteria</taxon>
        <taxon>Lysobacterales</taxon>
        <taxon>Lysobacteraceae</taxon>
        <taxon>Luteimonas</taxon>
    </lineage>
</organism>
<evidence type="ECO:0000313" key="3">
    <source>
        <dbReference type="EMBL" id="MCL1634645.1"/>
    </source>
</evidence>
<feature type="domain" description="DUF4398" evidence="2">
    <location>
        <begin position="73"/>
        <end position="148"/>
    </location>
</feature>